<dbReference type="InterPro" id="IPR002781">
    <property type="entry name" value="TM_pro_TauE-like"/>
</dbReference>
<keyword evidence="7 8" id="KW-0472">Membrane</keyword>
<accession>A0A1F8C1A5</accession>
<comment type="similarity">
    <text evidence="2 8">Belongs to the 4-toluene sulfonate uptake permease (TSUP) (TC 2.A.102) family.</text>
</comment>
<feature type="transmembrane region" description="Helical" evidence="8">
    <location>
        <begin position="177"/>
        <end position="195"/>
    </location>
</feature>
<organism evidence="9 10">
    <name type="scientific">Candidatus Woesebacteria bacterium RIFCSPLOWO2_01_FULL_44_14</name>
    <dbReference type="NCBI Taxonomy" id="1802525"/>
    <lineage>
        <taxon>Bacteria</taxon>
        <taxon>Candidatus Woeseibacteriota</taxon>
    </lineage>
</organism>
<dbReference type="Proteomes" id="UP000178429">
    <property type="component" value="Unassembled WGS sequence"/>
</dbReference>
<dbReference type="AlphaFoldDB" id="A0A1F8C1A5"/>
<evidence type="ECO:0000313" key="9">
    <source>
        <dbReference type="EMBL" id="OGM70103.1"/>
    </source>
</evidence>
<comment type="subcellular location">
    <subcellularLocation>
        <location evidence="1 8">Cell membrane</location>
        <topology evidence="1 8">Multi-pass membrane protein</topology>
    </subcellularLocation>
</comment>
<evidence type="ECO:0000256" key="8">
    <source>
        <dbReference type="RuleBase" id="RU363041"/>
    </source>
</evidence>
<name>A0A1F8C1A5_9BACT</name>
<feature type="transmembrane region" description="Helical" evidence="8">
    <location>
        <begin position="100"/>
        <end position="118"/>
    </location>
</feature>
<feature type="transmembrane region" description="Helical" evidence="8">
    <location>
        <begin position="139"/>
        <end position="165"/>
    </location>
</feature>
<keyword evidence="6 8" id="KW-1133">Transmembrane helix</keyword>
<keyword evidence="5 8" id="KW-0812">Transmembrane</keyword>
<dbReference type="Pfam" id="PF01925">
    <property type="entry name" value="TauE"/>
    <property type="match status" value="1"/>
</dbReference>
<feature type="transmembrane region" description="Helical" evidence="8">
    <location>
        <begin position="44"/>
        <end position="62"/>
    </location>
</feature>
<feature type="transmembrane region" description="Helical" evidence="8">
    <location>
        <begin position="202"/>
        <end position="224"/>
    </location>
</feature>
<keyword evidence="3" id="KW-0813">Transport</keyword>
<protein>
    <recommendedName>
        <fullName evidence="8">Probable membrane transporter protein</fullName>
    </recommendedName>
</protein>
<feature type="transmembrane region" description="Helical" evidence="8">
    <location>
        <begin position="7"/>
        <end position="38"/>
    </location>
</feature>
<reference evidence="9 10" key="1">
    <citation type="journal article" date="2016" name="Nat. Commun.">
        <title>Thousands of microbial genomes shed light on interconnected biogeochemical processes in an aquifer system.</title>
        <authorList>
            <person name="Anantharaman K."/>
            <person name="Brown C.T."/>
            <person name="Hug L.A."/>
            <person name="Sharon I."/>
            <person name="Castelle C.J."/>
            <person name="Probst A.J."/>
            <person name="Thomas B.C."/>
            <person name="Singh A."/>
            <person name="Wilkins M.J."/>
            <person name="Karaoz U."/>
            <person name="Brodie E.L."/>
            <person name="Williams K.H."/>
            <person name="Hubbard S.S."/>
            <person name="Banfield J.F."/>
        </authorList>
    </citation>
    <scope>NUCLEOTIDE SEQUENCE [LARGE SCALE GENOMIC DNA]</scope>
</reference>
<evidence type="ECO:0000256" key="1">
    <source>
        <dbReference type="ARBA" id="ARBA00004651"/>
    </source>
</evidence>
<evidence type="ECO:0000256" key="7">
    <source>
        <dbReference type="ARBA" id="ARBA00023136"/>
    </source>
</evidence>
<gene>
    <name evidence="9" type="ORF">A2975_03440</name>
</gene>
<dbReference type="InterPro" id="IPR052017">
    <property type="entry name" value="TSUP"/>
</dbReference>
<dbReference type="EMBL" id="MGHL01000006">
    <property type="protein sequence ID" value="OGM70103.1"/>
    <property type="molecule type" value="Genomic_DNA"/>
</dbReference>
<evidence type="ECO:0000256" key="2">
    <source>
        <dbReference type="ARBA" id="ARBA00009142"/>
    </source>
</evidence>
<keyword evidence="4 8" id="KW-1003">Cell membrane</keyword>
<dbReference type="PANTHER" id="PTHR30269">
    <property type="entry name" value="TRANSMEMBRANE PROTEIN YFCA"/>
    <property type="match status" value="1"/>
</dbReference>
<sequence>MPEILRFLLVFIVGLIASFLGINTGGGGLVSIPALIFLGFPPQIAIATNKFGSLGMSGTGLFRFHKSGEVDYKVAIPIAILSIIGAYFGANSLLTIPNQILEKIVGVLILAVLGVVLLDRKSGLEKKELNRPALKIFGYLSFLFVGFWGAFFGGGFAIFSSYILILIFGKTLIESAGTQQLLATGIAVMAVFIYGTHGIIDWFYGAFLIIGMSLGSYLGASYGIKKGDTWVKKLFVVMVLASTIKLIL</sequence>
<evidence type="ECO:0000256" key="3">
    <source>
        <dbReference type="ARBA" id="ARBA00022448"/>
    </source>
</evidence>
<evidence type="ECO:0000256" key="5">
    <source>
        <dbReference type="ARBA" id="ARBA00022692"/>
    </source>
</evidence>
<dbReference type="PANTHER" id="PTHR30269:SF0">
    <property type="entry name" value="MEMBRANE TRANSPORTER PROTEIN YFCA-RELATED"/>
    <property type="match status" value="1"/>
</dbReference>
<dbReference type="STRING" id="1802525.A2975_03440"/>
<comment type="caution">
    <text evidence="9">The sequence shown here is derived from an EMBL/GenBank/DDBJ whole genome shotgun (WGS) entry which is preliminary data.</text>
</comment>
<dbReference type="GO" id="GO:0005886">
    <property type="term" value="C:plasma membrane"/>
    <property type="evidence" value="ECO:0007669"/>
    <property type="project" value="UniProtKB-SubCell"/>
</dbReference>
<evidence type="ECO:0000313" key="10">
    <source>
        <dbReference type="Proteomes" id="UP000178429"/>
    </source>
</evidence>
<feature type="transmembrane region" description="Helical" evidence="8">
    <location>
        <begin position="74"/>
        <end position="94"/>
    </location>
</feature>
<evidence type="ECO:0000256" key="6">
    <source>
        <dbReference type="ARBA" id="ARBA00022989"/>
    </source>
</evidence>
<evidence type="ECO:0000256" key="4">
    <source>
        <dbReference type="ARBA" id="ARBA00022475"/>
    </source>
</evidence>
<proteinExistence type="inferred from homology"/>